<evidence type="ECO:0000313" key="6">
    <source>
        <dbReference type="Proteomes" id="UP000446866"/>
    </source>
</evidence>
<proteinExistence type="predicted"/>
<feature type="domain" description="HTH gntR-type" evidence="4">
    <location>
        <begin position="13"/>
        <end position="81"/>
    </location>
</feature>
<evidence type="ECO:0000259" key="4">
    <source>
        <dbReference type="PROSITE" id="PS50949"/>
    </source>
</evidence>
<keyword evidence="2" id="KW-0238">DNA-binding</keyword>
<name>A0A845QN68_9FIRM</name>
<dbReference type="AlphaFoldDB" id="A0A845QN68"/>
<accession>A0A845QN68</accession>
<dbReference type="SMART" id="SM00345">
    <property type="entry name" value="HTH_GNTR"/>
    <property type="match status" value="1"/>
</dbReference>
<dbReference type="Gene3D" id="1.10.10.10">
    <property type="entry name" value="Winged helix-like DNA-binding domain superfamily/Winged helix DNA-binding domain"/>
    <property type="match status" value="1"/>
</dbReference>
<dbReference type="PANTHER" id="PTHR43537">
    <property type="entry name" value="TRANSCRIPTIONAL REGULATOR, GNTR FAMILY"/>
    <property type="match status" value="1"/>
</dbReference>
<organism evidence="5 6">
    <name type="scientific">Anaerotruncus colihominis</name>
    <dbReference type="NCBI Taxonomy" id="169435"/>
    <lineage>
        <taxon>Bacteria</taxon>
        <taxon>Bacillati</taxon>
        <taxon>Bacillota</taxon>
        <taxon>Clostridia</taxon>
        <taxon>Eubacteriales</taxon>
        <taxon>Oscillospiraceae</taxon>
        <taxon>Anaerotruncus</taxon>
    </lineage>
</organism>
<dbReference type="Proteomes" id="UP000446866">
    <property type="component" value="Unassembled WGS sequence"/>
</dbReference>
<dbReference type="InterPro" id="IPR036390">
    <property type="entry name" value="WH_DNA-bd_sf"/>
</dbReference>
<dbReference type="SUPFAM" id="SSF48008">
    <property type="entry name" value="GntR ligand-binding domain-like"/>
    <property type="match status" value="1"/>
</dbReference>
<dbReference type="PROSITE" id="PS50949">
    <property type="entry name" value="HTH_GNTR"/>
    <property type="match status" value="1"/>
</dbReference>
<dbReference type="RefSeq" id="WP_160202941.1">
    <property type="nucleotide sequence ID" value="NZ_QXWK01000030.1"/>
</dbReference>
<dbReference type="PRINTS" id="PR00035">
    <property type="entry name" value="HTHGNTR"/>
</dbReference>
<dbReference type="SMART" id="SM00895">
    <property type="entry name" value="FCD"/>
    <property type="match status" value="1"/>
</dbReference>
<dbReference type="EMBL" id="QXWK01000030">
    <property type="protein sequence ID" value="NBH62655.1"/>
    <property type="molecule type" value="Genomic_DNA"/>
</dbReference>
<dbReference type="GO" id="GO:0003677">
    <property type="term" value="F:DNA binding"/>
    <property type="evidence" value="ECO:0007669"/>
    <property type="project" value="UniProtKB-KW"/>
</dbReference>
<dbReference type="Pfam" id="PF00392">
    <property type="entry name" value="GntR"/>
    <property type="match status" value="1"/>
</dbReference>
<keyword evidence="3" id="KW-0804">Transcription</keyword>
<evidence type="ECO:0000256" key="1">
    <source>
        <dbReference type="ARBA" id="ARBA00023015"/>
    </source>
</evidence>
<keyword evidence="6" id="KW-1185">Reference proteome</keyword>
<dbReference type="InterPro" id="IPR000524">
    <property type="entry name" value="Tscrpt_reg_HTH_GntR"/>
</dbReference>
<dbReference type="PANTHER" id="PTHR43537:SF5">
    <property type="entry name" value="UXU OPERON TRANSCRIPTIONAL REGULATOR"/>
    <property type="match status" value="1"/>
</dbReference>
<gene>
    <name evidence="5" type="ORF">D0435_13445</name>
</gene>
<dbReference type="InterPro" id="IPR011711">
    <property type="entry name" value="GntR_C"/>
</dbReference>
<comment type="caution">
    <text evidence="5">The sequence shown here is derived from an EMBL/GenBank/DDBJ whole genome shotgun (WGS) entry which is preliminary data.</text>
</comment>
<protein>
    <submittedName>
        <fullName evidence="5">FadR family transcriptional regulator</fullName>
    </submittedName>
</protein>
<dbReference type="CDD" id="cd07377">
    <property type="entry name" value="WHTH_GntR"/>
    <property type="match status" value="1"/>
</dbReference>
<reference evidence="5 6" key="1">
    <citation type="submission" date="2018-08" db="EMBL/GenBank/DDBJ databases">
        <title>Murine metabolic-syndrome-specific gut microbial biobank.</title>
        <authorList>
            <person name="Liu C."/>
        </authorList>
    </citation>
    <scope>NUCLEOTIDE SEQUENCE [LARGE SCALE GENOMIC DNA]</scope>
    <source>
        <strain evidence="5 6">28</strain>
    </source>
</reference>
<dbReference type="InterPro" id="IPR008920">
    <property type="entry name" value="TF_FadR/GntR_C"/>
</dbReference>
<evidence type="ECO:0000313" key="5">
    <source>
        <dbReference type="EMBL" id="NBH62655.1"/>
    </source>
</evidence>
<dbReference type="Pfam" id="PF07729">
    <property type="entry name" value="FCD"/>
    <property type="match status" value="1"/>
</dbReference>
<dbReference type="Gene3D" id="1.20.120.530">
    <property type="entry name" value="GntR ligand-binding domain-like"/>
    <property type="match status" value="1"/>
</dbReference>
<sequence>MAEYINEKTSENKKLSDQVIRHIQQMILDGELSEGDKLPPEREMTERFSIGRPALREALKSLEMLGLVERQHGRGNFIVNNIQSSYFEPLSLSFILSHGTQQELYEMRSCLELFAVRKAADTASPTDILALRSNLKQMMAAEDASSKAVFDRGFHLEIVRIAGNTLLYNTMENLSYLMDRFIERSVRLSYFEGDSIENIYKEHEAIISAIEHRSAQTAEDAMKKHLGKINVPMINDAISAK</sequence>
<evidence type="ECO:0000256" key="3">
    <source>
        <dbReference type="ARBA" id="ARBA00023163"/>
    </source>
</evidence>
<dbReference type="InterPro" id="IPR036388">
    <property type="entry name" value="WH-like_DNA-bd_sf"/>
</dbReference>
<keyword evidence="1" id="KW-0805">Transcription regulation</keyword>
<dbReference type="GO" id="GO:0003700">
    <property type="term" value="F:DNA-binding transcription factor activity"/>
    <property type="evidence" value="ECO:0007669"/>
    <property type="project" value="InterPro"/>
</dbReference>
<dbReference type="SUPFAM" id="SSF46785">
    <property type="entry name" value="Winged helix' DNA-binding domain"/>
    <property type="match status" value="1"/>
</dbReference>
<evidence type="ECO:0000256" key="2">
    <source>
        <dbReference type="ARBA" id="ARBA00023125"/>
    </source>
</evidence>